<gene>
    <name evidence="1" type="ORF">g.15769</name>
</gene>
<name>A0A1B6DSW1_9HEMI</name>
<sequence length="156" mass="17728">MHSVGWQGRHDAVLGRLSRAIPRAVGDVRVNQTCPRVVSDLQPDLVVINEDERTVRIVDVAVPFENRSLALVEAGNHKVNKYASLAEKYREKGYEVSVDAFIVGAFGSWDQANEGVLKHLRVSPRYARVLRRLMVSDVIRWSRDIYVTHVTGHQQW</sequence>
<accession>A0A1B6DSW1</accession>
<reference evidence="1" key="1">
    <citation type="submission" date="2015-12" db="EMBL/GenBank/DDBJ databases">
        <title>De novo transcriptome assembly of four potential Pierce s Disease insect vectors from Arizona vineyards.</title>
        <authorList>
            <person name="Tassone E.E."/>
        </authorList>
    </citation>
    <scope>NUCLEOTIDE SEQUENCE</scope>
</reference>
<proteinExistence type="predicted"/>
<dbReference type="AlphaFoldDB" id="A0A1B6DSW1"/>
<evidence type="ECO:0000313" key="1">
    <source>
        <dbReference type="EMBL" id="JAS28761.1"/>
    </source>
</evidence>
<dbReference type="EMBL" id="GEDC01008537">
    <property type="protein sequence ID" value="JAS28761.1"/>
    <property type="molecule type" value="Transcribed_RNA"/>
</dbReference>
<protein>
    <submittedName>
        <fullName evidence="1">Uncharacterized protein</fullName>
    </submittedName>
</protein>
<organism evidence="1">
    <name type="scientific">Clastoptera arizonana</name>
    <name type="common">Arizona spittle bug</name>
    <dbReference type="NCBI Taxonomy" id="38151"/>
    <lineage>
        <taxon>Eukaryota</taxon>
        <taxon>Metazoa</taxon>
        <taxon>Ecdysozoa</taxon>
        <taxon>Arthropoda</taxon>
        <taxon>Hexapoda</taxon>
        <taxon>Insecta</taxon>
        <taxon>Pterygota</taxon>
        <taxon>Neoptera</taxon>
        <taxon>Paraneoptera</taxon>
        <taxon>Hemiptera</taxon>
        <taxon>Auchenorrhyncha</taxon>
        <taxon>Cercopoidea</taxon>
        <taxon>Clastopteridae</taxon>
        <taxon>Clastoptera</taxon>
    </lineage>
</organism>